<evidence type="ECO:0000256" key="1">
    <source>
        <dbReference type="SAM" id="SignalP"/>
    </source>
</evidence>
<protein>
    <submittedName>
        <fullName evidence="2">DUF3500 domain-containing protein</fullName>
    </submittedName>
</protein>
<reference evidence="2 3" key="1">
    <citation type="submission" date="2019-12" db="EMBL/GenBank/DDBJ databases">
        <title>Genomic-based taxomic classification of the family Erythrobacteraceae.</title>
        <authorList>
            <person name="Xu L."/>
        </authorList>
    </citation>
    <scope>NUCLEOTIDE SEQUENCE [LARGE SCALE GENOMIC DNA]</scope>
    <source>
        <strain evidence="2 3">DSM 16225</strain>
    </source>
</reference>
<organism evidence="2 3">
    <name type="scientific">Qipengyuania gaetbuli</name>
    <dbReference type="NCBI Taxonomy" id="266952"/>
    <lineage>
        <taxon>Bacteria</taxon>
        <taxon>Pseudomonadati</taxon>
        <taxon>Pseudomonadota</taxon>
        <taxon>Alphaproteobacteria</taxon>
        <taxon>Sphingomonadales</taxon>
        <taxon>Erythrobacteraceae</taxon>
        <taxon>Qipengyuania</taxon>
    </lineage>
</organism>
<dbReference type="RefSeq" id="WP_160607409.1">
    <property type="nucleotide sequence ID" value="NZ_WTYF01000004.1"/>
</dbReference>
<name>A0A844XXZ0_9SPHN</name>
<comment type="caution">
    <text evidence="2">The sequence shown here is derived from an EMBL/GenBank/DDBJ whole genome shotgun (WGS) entry which is preliminary data.</text>
</comment>
<keyword evidence="1" id="KW-0732">Signal</keyword>
<dbReference type="PANTHER" id="PTHR37489:SF1">
    <property type="entry name" value="DUF3500 DOMAIN-CONTAINING PROTEIN"/>
    <property type="match status" value="1"/>
</dbReference>
<feature type="signal peptide" evidence="1">
    <location>
        <begin position="1"/>
        <end position="26"/>
    </location>
</feature>
<dbReference type="Pfam" id="PF12006">
    <property type="entry name" value="DUF3500"/>
    <property type="match status" value="1"/>
</dbReference>
<accession>A0A844XXZ0</accession>
<dbReference type="InterPro" id="IPR021889">
    <property type="entry name" value="DUF3500"/>
</dbReference>
<dbReference type="AlphaFoldDB" id="A0A844XXZ0"/>
<keyword evidence="3" id="KW-1185">Reference proteome</keyword>
<gene>
    <name evidence="2" type="ORF">GRI42_05965</name>
</gene>
<dbReference type="Proteomes" id="UP000444185">
    <property type="component" value="Unassembled WGS sequence"/>
</dbReference>
<feature type="chain" id="PRO_5033055419" evidence="1">
    <location>
        <begin position="27"/>
        <end position="376"/>
    </location>
</feature>
<dbReference type="OrthoDB" id="581140at2"/>
<proteinExistence type="predicted"/>
<evidence type="ECO:0000313" key="2">
    <source>
        <dbReference type="EMBL" id="MXO50850.1"/>
    </source>
</evidence>
<dbReference type="PANTHER" id="PTHR37489">
    <property type="entry name" value="DUF3500 DOMAIN-CONTAINING PROTEIN"/>
    <property type="match status" value="1"/>
</dbReference>
<sequence length="376" mass="41284">MSAFARSVFHAVAVTALALPAMQARAHEPVVPELEAMRVANMQGATLAFLGTLTDEQREKASSTLDDNATRTSWSNLPVSMAPRSGLVVAEMSPEQRRALHAMMASALSSQGYLKSATIMWHEDVLRAMFDAMVGAMPDSDPRKAQALGFADNYDSEKYFVSVFGDPREEDWGWLVTGHHFAVNFTVSGGKIAFTPMFLGANPQIVQEGRYAGWQLLQHESDRALALLGSLDDDQLVQAVVAAEVDGAVFAGPGKQESHQQSFGIKASDLNPVQRQLLNGLLDEYLGDASNEAAARQRASIEADGPDTLRFAWWGPTDQPRGRYMFRVQGPSVLIDYVREPSGDGAHNHVHSIMRDPSNDYGADWLKRHYQEAHQE</sequence>
<dbReference type="EMBL" id="WTYF01000004">
    <property type="protein sequence ID" value="MXO50850.1"/>
    <property type="molecule type" value="Genomic_DNA"/>
</dbReference>
<evidence type="ECO:0000313" key="3">
    <source>
        <dbReference type="Proteomes" id="UP000444185"/>
    </source>
</evidence>